<evidence type="ECO:0000256" key="2">
    <source>
        <dbReference type="ARBA" id="ARBA00022723"/>
    </source>
</evidence>
<organism evidence="8 9">
    <name type="scientific">Rubellimicrobium rubrum</name>
    <dbReference type="NCBI Taxonomy" id="2585369"/>
    <lineage>
        <taxon>Bacteria</taxon>
        <taxon>Pseudomonadati</taxon>
        <taxon>Pseudomonadota</taxon>
        <taxon>Alphaproteobacteria</taxon>
        <taxon>Rhodobacterales</taxon>
        <taxon>Roseobacteraceae</taxon>
        <taxon>Rubellimicrobium</taxon>
    </lineage>
</organism>
<sequence>MIRFLPLILLVVGAVVYARLLAWRTAREFDEKSVELVDPELRPILARLAQVLDVPRIKVHLYQVPMINGLASADGRIFITRGFYDRFRAGQVTAEEMGSVVAHELGHVALGHARRRMIDFTGQNAVKVGLAMVLGRLLPGIGVWVAQALMGLLAAGLSRRDEYEADAYATAVLLKAGIGTGPQKSLFRKLGAMAGGGAAQAPAWLLTHPKTEERIAAIEANERRWSVTGSPDAPV</sequence>
<evidence type="ECO:0000256" key="6">
    <source>
        <dbReference type="RuleBase" id="RU003983"/>
    </source>
</evidence>
<comment type="caution">
    <text evidence="8">The sequence shown here is derived from an EMBL/GenBank/DDBJ whole genome shotgun (WGS) entry which is preliminary data.</text>
</comment>
<proteinExistence type="inferred from homology"/>
<dbReference type="PANTHER" id="PTHR22726:SF1">
    <property type="entry name" value="METALLOENDOPEPTIDASE OMA1, MITOCHONDRIAL"/>
    <property type="match status" value="1"/>
</dbReference>
<comment type="cofactor">
    <cofactor evidence="6">
        <name>Zn(2+)</name>
        <dbReference type="ChEBI" id="CHEBI:29105"/>
    </cofactor>
    <text evidence="6">Binds 1 zinc ion per subunit.</text>
</comment>
<dbReference type="InterPro" id="IPR001915">
    <property type="entry name" value="Peptidase_M48"/>
</dbReference>
<dbReference type="RefSeq" id="WP_139074523.1">
    <property type="nucleotide sequence ID" value="NZ_VDFU01000001.1"/>
</dbReference>
<dbReference type="GO" id="GO:0046872">
    <property type="term" value="F:metal ion binding"/>
    <property type="evidence" value="ECO:0007669"/>
    <property type="project" value="UniProtKB-KW"/>
</dbReference>
<dbReference type="GO" id="GO:0016020">
    <property type="term" value="C:membrane"/>
    <property type="evidence" value="ECO:0007669"/>
    <property type="project" value="TreeGrafter"/>
</dbReference>
<dbReference type="AlphaFoldDB" id="A0A5C4N6L9"/>
<dbReference type="OrthoDB" id="9810445at2"/>
<keyword evidence="5 6" id="KW-0482">Metalloprotease</keyword>
<dbReference type="GO" id="GO:0004222">
    <property type="term" value="F:metalloendopeptidase activity"/>
    <property type="evidence" value="ECO:0007669"/>
    <property type="project" value="InterPro"/>
</dbReference>
<feature type="domain" description="Peptidase M48" evidence="7">
    <location>
        <begin position="38"/>
        <end position="220"/>
    </location>
</feature>
<keyword evidence="4 6" id="KW-0862">Zinc</keyword>
<dbReference type="PANTHER" id="PTHR22726">
    <property type="entry name" value="METALLOENDOPEPTIDASE OMA1"/>
    <property type="match status" value="1"/>
</dbReference>
<evidence type="ECO:0000313" key="8">
    <source>
        <dbReference type="EMBL" id="TNC52759.1"/>
    </source>
</evidence>
<dbReference type="Gene3D" id="3.30.2010.10">
    <property type="entry name" value="Metalloproteases ('zincins'), catalytic domain"/>
    <property type="match status" value="1"/>
</dbReference>
<keyword evidence="9" id="KW-1185">Reference proteome</keyword>
<evidence type="ECO:0000256" key="1">
    <source>
        <dbReference type="ARBA" id="ARBA00022670"/>
    </source>
</evidence>
<dbReference type="Pfam" id="PF01435">
    <property type="entry name" value="Peptidase_M48"/>
    <property type="match status" value="1"/>
</dbReference>
<evidence type="ECO:0000256" key="4">
    <source>
        <dbReference type="ARBA" id="ARBA00022833"/>
    </source>
</evidence>
<evidence type="ECO:0000313" key="9">
    <source>
        <dbReference type="Proteomes" id="UP000305887"/>
    </source>
</evidence>
<comment type="similarity">
    <text evidence="6">Belongs to the peptidase M48 family.</text>
</comment>
<dbReference type="CDD" id="cd07332">
    <property type="entry name" value="M48C_Oma1_like"/>
    <property type="match status" value="1"/>
</dbReference>
<name>A0A5C4N6L9_9RHOB</name>
<protein>
    <submittedName>
        <fullName evidence="8">M48 family metallopeptidase</fullName>
    </submittedName>
</protein>
<dbReference type="EMBL" id="VDFU01000001">
    <property type="protein sequence ID" value="TNC52759.1"/>
    <property type="molecule type" value="Genomic_DNA"/>
</dbReference>
<evidence type="ECO:0000259" key="7">
    <source>
        <dbReference type="Pfam" id="PF01435"/>
    </source>
</evidence>
<dbReference type="GO" id="GO:0051603">
    <property type="term" value="P:proteolysis involved in protein catabolic process"/>
    <property type="evidence" value="ECO:0007669"/>
    <property type="project" value="TreeGrafter"/>
</dbReference>
<keyword evidence="1 6" id="KW-0645">Protease</keyword>
<reference evidence="8 9" key="1">
    <citation type="submission" date="2019-06" db="EMBL/GenBank/DDBJ databases">
        <title>YIM 131921 draft genome.</title>
        <authorList>
            <person name="Jiang L."/>
        </authorList>
    </citation>
    <scope>NUCLEOTIDE SEQUENCE [LARGE SCALE GENOMIC DNA]</scope>
    <source>
        <strain evidence="8 9">YIM 131921</strain>
    </source>
</reference>
<dbReference type="InterPro" id="IPR051156">
    <property type="entry name" value="Mito/Outer_Membr_Metalloprot"/>
</dbReference>
<keyword evidence="2" id="KW-0479">Metal-binding</keyword>
<dbReference type="Proteomes" id="UP000305887">
    <property type="component" value="Unassembled WGS sequence"/>
</dbReference>
<keyword evidence="3 6" id="KW-0378">Hydrolase</keyword>
<gene>
    <name evidence="8" type="ORF">FHG66_00230</name>
</gene>
<evidence type="ECO:0000256" key="3">
    <source>
        <dbReference type="ARBA" id="ARBA00022801"/>
    </source>
</evidence>
<evidence type="ECO:0000256" key="5">
    <source>
        <dbReference type="ARBA" id="ARBA00023049"/>
    </source>
</evidence>
<accession>A0A5C4N6L9</accession>